<proteinExistence type="predicted"/>
<feature type="region of interest" description="Disordered" evidence="1">
    <location>
        <begin position="40"/>
        <end position="73"/>
    </location>
</feature>
<name>A0A9Q3IDK1_9BASI</name>
<evidence type="ECO:0000313" key="2">
    <source>
        <dbReference type="EMBL" id="MBW0535270.1"/>
    </source>
</evidence>
<evidence type="ECO:0000313" key="3">
    <source>
        <dbReference type="Proteomes" id="UP000765509"/>
    </source>
</evidence>
<dbReference type="EMBL" id="AVOT02040096">
    <property type="protein sequence ID" value="MBW0535270.1"/>
    <property type="molecule type" value="Genomic_DNA"/>
</dbReference>
<dbReference type="AlphaFoldDB" id="A0A9Q3IDK1"/>
<dbReference type="Proteomes" id="UP000765509">
    <property type="component" value="Unassembled WGS sequence"/>
</dbReference>
<reference evidence="2" key="1">
    <citation type="submission" date="2021-03" db="EMBL/GenBank/DDBJ databases">
        <title>Draft genome sequence of rust myrtle Austropuccinia psidii MF-1, a brazilian biotype.</title>
        <authorList>
            <person name="Quecine M.C."/>
            <person name="Pachon D.M.R."/>
            <person name="Bonatelli M.L."/>
            <person name="Correr F.H."/>
            <person name="Franceschini L.M."/>
            <person name="Leite T.F."/>
            <person name="Margarido G.R.A."/>
            <person name="Almeida C.A."/>
            <person name="Ferrarezi J.A."/>
            <person name="Labate C.A."/>
        </authorList>
    </citation>
    <scope>NUCLEOTIDE SEQUENCE</scope>
    <source>
        <strain evidence="2">MF-1</strain>
    </source>
</reference>
<feature type="compositionally biased region" description="Polar residues" evidence="1">
    <location>
        <begin position="171"/>
        <end position="210"/>
    </location>
</feature>
<feature type="region of interest" description="Disordered" evidence="1">
    <location>
        <begin position="163"/>
        <end position="221"/>
    </location>
</feature>
<sequence length="221" mass="24771">MNFSLALSNRVCDSIDDEVLIPTRAVLTIAKRVKLHFSASYNPSNSSQKGHRHDYGRRQSVTKGKGSVDDSQSNKLVHYEADNIFLPSKRADTATKSLSGHIQSQQEGLQQCIAAQRVLDPCIFVEKIHELLPDFEEIPGPSQQLQVTQWMASIDGKEKHDAFNRRMGEKQPSTTQASAKNSRNSQKKQFQYEKASTSSEQQQRQGTSHKALQPGLHNPKD</sequence>
<keyword evidence="3" id="KW-1185">Reference proteome</keyword>
<accession>A0A9Q3IDK1</accession>
<evidence type="ECO:0000256" key="1">
    <source>
        <dbReference type="SAM" id="MobiDB-lite"/>
    </source>
</evidence>
<organism evidence="2 3">
    <name type="scientific">Austropuccinia psidii MF-1</name>
    <dbReference type="NCBI Taxonomy" id="1389203"/>
    <lineage>
        <taxon>Eukaryota</taxon>
        <taxon>Fungi</taxon>
        <taxon>Dikarya</taxon>
        <taxon>Basidiomycota</taxon>
        <taxon>Pucciniomycotina</taxon>
        <taxon>Pucciniomycetes</taxon>
        <taxon>Pucciniales</taxon>
        <taxon>Sphaerophragmiaceae</taxon>
        <taxon>Austropuccinia</taxon>
    </lineage>
</organism>
<protein>
    <submittedName>
        <fullName evidence="2">Uncharacterized protein</fullName>
    </submittedName>
</protein>
<gene>
    <name evidence="2" type="ORF">O181_074985</name>
</gene>
<comment type="caution">
    <text evidence="2">The sequence shown here is derived from an EMBL/GenBank/DDBJ whole genome shotgun (WGS) entry which is preliminary data.</text>
</comment>